<proteinExistence type="predicted"/>
<dbReference type="Proteomes" id="UP000266673">
    <property type="component" value="Unassembled WGS sequence"/>
</dbReference>
<comment type="caution">
    <text evidence="1">The sequence shown here is derived from an EMBL/GenBank/DDBJ whole genome shotgun (WGS) entry which is preliminary data.</text>
</comment>
<sequence length="775" mass="90405">MYYVVRAYTLFHLTVMKGEEISAYPKDSHIFFKGTHRSWDYIIINEGVYPPLHKLAYTKKPEQYAIPDQYIVRTTYGKKKYIAECSIQYINDKPYFAIQFDKYMVHSTKSPSDAAAKYCKGLKKLKNKGTLLSEDIQEINTNTINKNENKKKDIRMSGVQLFGLQLNSVHIVRKMLPSNTYLKVQPFNNLSNSTQRRHMLTMAKRVFDQVEICKENIFHKDDKVEIKQARFTINDKPFEIQYGKVNQEKIDDLHLAVLKSLDKGNISREAYRSLARINQDLPREGAISSTRQRLNKQMQNLVPLLLINVEETSVASELTEDQPHITDPDIVNNVVESAGKGGQRSIIDILNFIVPEYIKKGLLIPNNTTIKLRISGDGRNVGRKVQHVMVTAIILNDIERLHKPEGYHTLVLYSGSENYQSLQNALCTLIFDLNNLRESGFYQLNGLHWNVELFFSADWKFLVTCLGFNSANANHFCPWCTCTKQQNGILDQNNKLVGDWTITKNMEQIKKNFFNIRGHQRAPLFDMIDLKDWVCDELHVMLRITDRLFELFLSDLQRNGELDNKIQQEILVEMKRIGVTFQFWTDKNTKKLCNTSLMGPDKLKLLRNFNFKNISIRYLPTVRQNQLRKLWNGFAELYDDLHQKKISGSSFKKKAIEWLEYFLTPSQGRPNKNFVRGLYRATDCTPYMHVLTYHIPEFIEIHRDLGLMAFSCSALEKKNHIQVCRYFQNTLKDGGHDRSRKSAILEILEHENRQLFYWQANIPSYIKKATQYRLE</sequence>
<protein>
    <submittedName>
        <fullName evidence="1">Uncharacterized protein</fullName>
    </submittedName>
</protein>
<organism evidence="1 2">
    <name type="scientific">Gigaspora rosea</name>
    <dbReference type="NCBI Taxonomy" id="44941"/>
    <lineage>
        <taxon>Eukaryota</taxon>
        <taxon>Fungi</taxon>
        <taxon>Fungi incertae sedis</taxon>
        <taxon>Mucoromycota</taxon>
        <taxon>Glomeromycotina</taxon>
        <taxon>Glomeromycetes</taxon>
        <taxon>Diversisporales</taxon>
        <taxon>Gigasporaceae</taxon>
        <taxon>Gigaspora</taxon>
    </lineage>
</organism>
<dbReference type="OrthoDB" id="2376370at2759"/>
<dbReference type="EMBL" id="QKWP01000211">
    <property type="protein sequence ID" value="RIB24582.1"/>
    <property type="molecule type" value="Genomic_DNA"/>
</dbReference>
<reference evidence="1 2" key="1">
    <citation type="submission" date="2018-06" db="EMBL/GenBank/DDBJ databases">
        <title>Comparative genomics reveals the genomic features of Rhizophagus irregularis, R. cerebriforme, R. diaphanum and Gigaspora rosea, and their symbiotic lifestyle signature.</title>
        <authorList>
            <person name="Morin E."/>
            <person name="San Clemente H."/>
            <person name="Chen E.C.H."/>
            <person name="De La Providencia I."/>
            <person name="Hainaut M."/>
            <person name="Kuo A."/>
            <person name="Kohler A."/>
            <person name="Murat C."/>
            <person name="Tang N."/>
            <person name="Roy S."/>
            <person name="Loubradou J."/>
            <person name="Henrissat B."/>
            <person name="Grigoriev I.V."/>
            <person name="Corradi N."/>
            <person name="Roux C."/>
            <person name="Martin F.M."/>
        </authorList>
    </citation>
    <scope>NUCLEOTIDE SEQUENCE [LARGE SCALE GENOMIC DNA]</scope>
    <source>
        <strain evidence="1 2">DAOM 194757</strain>
    </source>
</reference>
<evidence type="ECO:0000313" key="2">
    <source>
        <dbReference type="Proteomes" id="UP000266673"/>
    </source>
</evidence>
<evidence type="ECO:0000313" key="1">
    <source>
        <dbReference type="EMBL" id="RIB24582.1"/>
    </source>
</evidence>
<dbReference type="PANTHER" id="PTHR31424:SF5">
    <property type="entry name" value="APPLE DOMAIN-CONTAINING PROTEIN"/>
    <property type="match status" value="1"/>
</dbReference>
<keyword evidence="2" id="KW-1185">Reference proteome</keyword>
<gene>
    <name evidence="1" type="ORF">C2G38_2282987</name>
</gene>
<dbReference type="PANTHER" id="PTHR31424">
    <property type="entry name" value="PROTEIN CBG23806"/>
    <property type="match status" value="1"/>
</dbReference>
<accession>A0A397VS08</accession>
<name>A0A397VS08_9GLOM</name>
<dbReference type="AlphaFoldDB" id="A0A397VS08"/>